<organism evidence="2 3">
    <name type="scientific">Brassica napus</name>
    <name type="common">Rape</name>
    <dbReference type="NCBI Taxonomy" id="3708"/>
    <lineage>
        <taxon>Eukaryota</taxon>
        <taxon>Viridiplantae</taxon>
        <taxon>Streptophyta</taxon>
        <taxon>Embryophyta</taxon>
        <taxon>Tracheophyta</taxon>
        <taxon>Spermatophyta</taxon>
        <taxon>Magnoliopsida</taxon>
        <taxon>eudicotyledons</taxon>
        <taxon>Gunneridae</taxon>
        <taxon>Pentapetalae</taxon>
        <taxon>rosids</taxon>
        <taxon>malvids</taxon>
        <taxon>Brassicales</taxon>
        <taxon>Brassicaceae</taxon>
        <taxon>Brassiceae</taxon>
        <taxon>Brassica</taxon>
    </lineage>
</organism>
<reference evidence="2 3" key="1">
    <citation type="journal article" date="2014" name="Science">
        <title>Plant genetics. Early allopolyploid evolution in the post-Neolithic Brassica napus oilseed genome.</title>
        <authorList>
            <person name="Chalhoub B."/>
            <person name="Denoeud F."/>
            <person name="Liu S."/>
            <person name="Parkin I.A."/>
            <person name="Tang H."/>
            <person name="Wang X."/>
            <person name="Chiquet J."/>
            <person name="Belcram H."/>
            <person name="Tong C."/>
            <person name="Samans B."/>
            <person name="Correa M."/>
            <person name="Da Silva C."/>
            <person name="Just J."/>
            <person name="Falentin C."/>
            <person name="Koh C.S."/>
            <person name="Le Clainche I."/>
            <person name="Bernard M."/>
            <person name="Bento P."/>
            <person name="Noel B."/>
            <person name="Labadie K."/>
            <person name="Alberti A."/>
            <person name="Charles M."/>
            <person name="Arnaud D."/>
            <person name="Guo H."/>
            <person name="Daviaud C."/>
            <person name="Alamery S."/>
            <person name="Jabbari K."/>
            <person name="Zhao M."/>
            <person name="Edger P.P."/>
            <person name="Chelaifa H."/>
            <person name="Tack D."/>
            <person name="Lassalle G."/>
            <person name="Mestiri I."/>
            <person name="Schnel N."/>
            <person name="Le Paslier M.C."/>
            <person name="Fan G."/>
            <person name="Renault V."/>
            <person name="Bayer P.E."/>
            <person name="Golicz A.A."/>
            <person name="Manoli S."/>
            <person name="Lee T.H."/>
            <person name="Thi V.H."/>
            <person name="Chalabi S."/>
            <person name="Hu Q."/>
            <person name="Fan C."/>
            <person name="Tollenaere R."/>
            <person name="Lu Y."/>
            <person name="Battail C."/>
            <person name="Shen J."/>
            <person name="Sidebottom C.H."/>
            <person name="Wang X."/>
            <person name="Canaguier A."/>
            <person name="Chauveau A."/>
            <person name="Berard A."/>
            <person name="Deniot G."/>
            <person name="Guan M."/>
            <person name="Liu Z."/>
            <person name="Sun F."/>
            <person name="Lim Y.P."/>
            <person name="Lyons E."/>
            <person name="Town C.D."/>
            <person name="Bancroft I."/>
            <person name="Wang X."/>
            <person name="Meng J."/>
            <person name="Ma J."/>
            <person name="Pires J.C."/>
            <person name="King G.J."/>
            <person name="Brunel D."/>
            <person name="Delourme R."/>
            <person name="Renard M."/>
            <person name="Aury J.M."/>
            <person name="Adams K.L."/>
            <person name="Batley J."/>
            <person name="Snowdon R.J."/>
            <person name="Tost J."/>
            <person name="Edwards D."/>
            <person name="Zhou Y."/>
            <person name="Hua W."/>
            <person name="Sharpe A.G."/>
            <person name="Paterson A.H."/>
            <person name="Guan C."/>
            <person name="Wincker P."/>
        </authorList>
    </citation>
    <scope>NUCLEOTIDE SEQUENCE [LARGE SCALE GENOMIC DNA]</scope>
    <source>
        <strain evidence="3">cv. Darmor-bzh</strain>
    </source>
</reference>
<dbReference type="EMBL" id="HG994371">
    <property type="protein sequence ID" value="CAF1976268.1"/>
    <property type="molecule type" value="Genomic_DNA"/>
</dbReference>
<evidence type="ECO:0000313" key="1">
    <source>
        <dbReference type="EMBL" id="CAF1976268.1"/>
    </source>
</evidence>
<dbReference type="Proteomes" id="UP001295469">
    <property type="component" value="Chromosome C07"/>
</dbReference>
<protein>
    <submittedName>
        <fullName evidence="1">(rape) hypothetical protein</fullName>
    </submittedName>
    <submittedName>
        <fullName evidence="2">BnaCnng66110D protein</fullName>
    </submittedName>
</protein>
<name>A0A078JWT2_BRANA</name>
<dbReference type="PaxDb" id="3708-A0A078JWT2"/>
<dbReference type="AlphaFoldDB" id="A0A078JWT2"/>
<dbReference type="Gramene" id="CDY69961">
    <property type="protein sequence ID" value="CDY69961"/>
    <property type="gene ID" value="GSBRNA2T00093703001"/>
</dbReference>
<reference evidence="1" key="3">
    <citation type="submission" date="2021-01" db="EMBL/GenBank/DDBJ databases">
        <authorList>
            <consortium name="Genoscope - CEA"/>
            <person name="William W."/>
        </authorList>
    </citation>
    <scope>NUCLEOTIDE SEQUENCE</scope>
</reference>
<evidence type="ECO:0000313" key="3">
    <source>
        <dbReference type="Proteomes" id="UP000028999"/>
    </source>
</evidence>
<sequence>MILNPLPGGVSPPIKRFWEAIWRSRHTLCRFSSGAVHRKHSRGRWFTVWKLSSLLHNIHHGLL</sequence>
<gene>
    <name evidence="2" type="primary">BnaCnng66110D</name>
    <name evidence="1" type="ORF">DARMORV10_C07P19730.1</name>
    <name evidence="2" type="ORF">GSBRNA2T00093703001</name>
</gene>
<evidence type="ECO:0000313" key="2">
    <source>
        <dbReference type="EMBL" id="CDY69961.1"/>
    </source>
</evidence>
<keyword evidence="3" id="KW-1185">Reference proteome</keyword>
<accession>A0A078JWT2</accession>
<proteinExistence type="predicted"/>
<dbReference type="EMBL" id="LK040770">
    <property type="protein sequence ID" value="CDY69961.1"/>
    <property type="molecule type" value="Genomic_DNA"/>
</dbReference>
<dbReference type="Proteomes" id="UP000028999">
    <property type="component" value="Unassembled WGS sequence"/>
</dbReference>
<reference evidence="2" key="2">
    <citation type="submission" date="2014-06" db="EMBL/GenBank/DDBJ databases">
        <authorList>
            <person name="Genoscope - CEA"/>
        </authorList>
    </citation>
    <scope>NUCLEOTIDE SEQUENCE</scope>
</reference>